<dbReference type="InterPro" id="IPR013325">
    <property type="entry name" value="RNA_pol_sigma_r2"/>
</dbReference>
<feature type="domain" description="RNA polymerase sigma-70 region 2" evidence="2">
    <location>
        <begin position="13"/>
        <end position="78"/>
    </location>
</feature>
<evidence type="ECO:0000313" key="4">
    <source>
        <dbReference type="Proteomes" id="UP001589890"/>
    </source>
</evidence>
<name>A0ABV6QRG1_9ACTN</name>
<dbReference type="Gene3D" id="1.10.1740.10">
    <property type="match status" value="1"/>
</dbReference>
<protein>
    <submittedName>
        <fullName evidence="3">RNA polymerase sigma factor</fullName>
    </submittedName>
</protein>
<comment type="caution">
    <text evidence="3">The sequence shown here is derived from an EMBL/GenBank/DDBJ whole genome shotgun (WGS) entry which is preliminary data.</text>
</comment>
<feature type="compositionally biased region" description="Polar residues" evidence="1">
    <location>
        <begin position="101"/>
        <end position="111"/>
    </location>
</feature>
<accession>A0ABV6QRG1</accession>
<feature type="region of interest" description="Disordered" evidence="1">
    <location>
        <begin position="88"/>
        <end position="129"/>
    </location>
</feature>
<dbReference type="InterPro" id="IPR007627">
    <property type="entry name" value="RNA_pol_sigma70_r2"/>
</dbReference>
<evidence type="ECO:0000313" key="3">
    <source>
        <dbReference type="EMBL" id="MFC0627226.1"/>
    </source>
</evidence>
<evidence type="ECO:0000256" key="1">
    <source>
        <dbReference type="SAM" id="MobiDB-lite"/>
    </source>
</evidence>
<dbReference type="RefSeq" id="WP_380051638.1">
    <property type="nucleotide sequence ID" value="NZ_JBHLTC010000030.1"/>
</dbReference>
<dbReference type="SUPFAM" id="SSF88946">
    <property type="entry name" value="Sigma2 domain of RNA polymerase sigma factors"/>
    <property type="match status" value="1"/>
</dbReference>
<evidence type="ECO:0000259" key="2">
    <source>
        <dbReference type="Pfam" id="PF04542"/>
    </source>
</evidence>
<reference evidence="3 4" key="1">
    <citation type="submission" date="2024-09" db="EMBL/GenBank/DDBJ databases">
        <authorList>
            <person name="Sun Q."/>
            <person name="Mori K."/>
        </authorList>
    </citation>
    <scope>NUCLEOTIDE SEQUENCE [LARGE SCALE GENOMIC DNA]</scope>
    <source>
        <strain evidence="3 4">CGMCC 1.15906</strain>
    </source>
</reference>
<dbReference type="Proteomes" id="UP001589890">
    <property type="component" value="Unassembled WGS sequence"/>
</dbReference>
<keyword evidence="4" id="KW-1185">Reference proteome</keyword>
<dbReference type="Pfam" id="PF04542">
    <property type="entry name" value="Sigma70_r2"/>
    <property type="match status" value="1"/>
</dbReference>
<dbReference type="EMBL" id="JBHLTC010000030">
    <property type="protein sequence ID" value="MFC0627226.1"/>
    <property type="molecule type" value="Genomic_DNA"/>
</dbReference>
<sequence length="129" mass="14772">MRTQQEQQYVEYVTASLPWLRRLAQNLCKDSARVDDIVQAAITKRYVHWPQARRSDHLDAYVRKILVRAFLNERRLRWSDVQLIAEPPEAVSPPGRELETRGSSPWPSTSAKPPGCLHRFGRLGPASPA</sequence>
<proteinExistence type="predicted"/>
<gene>
    <name evidence="3" type="ORF">ACFFGN_24335</name>
</gene>
<organism evidence="3 4">
    <name type="scientific">Kribbella deserti</name>
    <dbReference type="NCBI Taxonomy" id="1926257"/>
    <lineage>
        <taxon>Bacteria</taxon>
        <taxon>Bacillati</taxon>
        <taxon>Actinomycetota</taxon>
        <taxon>Actinomycetes</taxon>
        <taxon>Propionibacteriales</taxon>
        <taxon>Kribbellaceae</taxon>
        <taxon>Kribbella</taxon>
    </lineage>
</organism>